<feature type="chain" id="PRO_5016672158" evidence="1">
    <location>
        <begin position="20"/>
        <end position="116"/>
    </location>
</feature>
<feature type="signal peptide" evidence="1">
    <location>
        <begin position="1"/>
        <end position="19"/>
    </location>
</feature>
<evidence type="ECO:0000313" key="2">
    <source>
        <dbReference type="EMBL" id="RDC56045.1"/>
    </source>
</evidence>
<sequence>MRLFYIIFFLFTSFGFASAASQERQSYTQNKTSKNSFISSKKQYKICKEYGLDHESFQNDFINNSTAKFSTSFILLNCFVFLFLGNKKIAVKVIFKKLKYNYWCLFKMLYPKHVFW</sequence>
<keyword evidence="1" id="KW-0732">Signal</keyword>
<dbReference type="AlphaFoldDB" id="A0A369PXV0"/>
<accession>A0A369PXV0</accession>
<name>A0A369PXV0_9SPHI</name>
<organism evidence="2 3">
    <name type="scientific">Pedobacter chinensis</name>
    <dbReference type="NCBI Taxonomy" id="2282421"/>
    <lineage>
        <taxon>Bacteria</taxon>
        <taxon>Pseudomonadati</taxon>
        <taxon>Bacteroidota</taxon>
        <taxon>Sphingobacteriia</taxon>
        <taxon>Sphingobacteriales</taxon>
        <taxon>Sphingobacteriaceae</taxon>
        <taxon>Pedobacter</taxon>
    </lineage>
</organism>
<comment type="caution">
    <text evidence="2">The sequence shown here is derived from an EMBL/GenBank/DDBJ whole genome shotgun (WGS) entry which is preliminary data.</text>
</comment>
<dbReference type="EMBL" id="QPKV01000004">
    <property type="protein sequence ID" value="RDC56045.1"/>
    <property type="molecule type" value="Genomic_DNA"/>
</dbReference>
<keyword evidence="3" id="KW-1185">Reference proteome</keyword>
<reference evidence="2 3" key="1">
    <citation type="submission" date="2018-07" db="EMBL/GenBank/DDBJ databases">
        <title>Pedobacter sp. nov., isolated from soil.</title>
        <authorList>
            <person name="Zhou L.Y."/>
            <person name="Du Z.J."/>
        </authorList>
    </citation>
    <scope>NUCLEOTIDE SEQUENCE [LARGE SCALE GENOMIC DNA]</scope>
    <source>
        <strain evidence="2 3">JDX94</strain>
    </source>
</reference>
<dbReference type="Proteomes" id="UP000253961">
    <property type="component" value="Unassembled WGS sequence"/>
</dbReference>
<evidence type="ECO:0000256" key="1">
    <source>
        <dbReference type="SAM" id="SignalP"/>
    </source>
</evidence>
<proteinExistence type="predicted"/>
<gene>
    <name evidence="2" type="ORF">DU508_10470</name>
</gene>
<protein>
    <submittedName>
        <fullName evidence="2">Uncharacterized protein</fullName>
    </submittedName>
</protein>
<evidence type="ECO:0000313" key="3">
    <source>
        <dbReference type="Proteomes" id="UP000253961"/>
    </source>
</evidence>